<feature type="transmembrane region" description="Helical" evidence="13">
    <location>
        <begin position="17"/>
        <end position="38"/>
    </location>
</feature>
<dbReference type="Proteomes" id="UP000317318">
    <property type="component" value="Chromosome"/>
</dbReference>
<proteinExistence type="predicted"/>
<evidence type="ECO:0000256" key="12">
    <source>
        <dbReference type="NCBIfam" id="TIGR04265"/>
    </source>
</evidence>
<dbReference type="InterPro" id="IPR025202">
    <property type="entry name" value="PLD-like_dom"/>
</dbReference>
<dbReference type="CDD" id="cd09110">
    <property type="entry name" value="PLDc_CLS_1"/>
    <property type="match status" value="1"/>
</dbReference>
<dbReference type="Pfam" id="PF13091">
    <property type="entry name" value="PLDc_2"/>
    <property type="match status" value="2"/>
</dbReference>
<dbReference type="KEGG" id="svp:Pan189_09380"/>
<dbReference type="InterPro" id="IPR022924">
    <property type="entry name" value="Cardiolipin_synthase"/>
</dbReference>
<dbReference type="Gene3D" id="3.30.870.10">
    <property type="entry name" value="Endonuclease Chain A"/>
    <property type="match status" value="2"/>
</dbReference>
<keyword evidence="2" id="KW-1003">Cell membrane</keyword>
<feature type="transmembrane region" description="Helical" evidence="13">
    <location>
        <begin position="50"/>
        <end position="71"/>
    </location>
</feature>
<evidence type="ECO:0000256" key="10">
    <source>
        <dbReference type="ARBA" id="ARBA00023209"/>
    </source>
</evidence>
<evidence type="ECO:0000256" key="3">
    <source>
        <dbReference type="ARBA" id="ARBA00022516"/>
    </source>
</evidence>
<evidence type="ECO:0000259" key="14">
    <source>
        <dbReference type="PROSITE" id="PS50035"/>
    </source>
</evidence>
<evidence type="ECO:0000256" key="1">
    <source>
        <dbReference type="ARBA" id="ARBA00004651"/>
    </source>
</evidence>
<keyword evidence="10" id="KW-0594">Phospholipid biosynthesis</keyword>
<sequence>MIPFVPPPAQLWEETSWTALGVTVFGYLLTLLLIRWVLLTRKENPGATVAWIMAIVFVPIFGALLFLMFGVNRVDRRLAMRQESDREFKQTLPVITVDRVFAAESSQEIDRTLMTVATNVGRYPATNGNSAQILSDTNQALGLIEQAIHRAEKSIHLQFYMWKQDATGTRVRDLLVEKAKQGVTVRFLYDALGSSFPGREFFRPMRSAGIRVASTAPGSGLFGHWSINLRNHRKIVICDGKVGFTGGMNIGDEYLGITEKRGYWRDTHLRLEGPVVSHLQQIFAEDWYYATEEALSDRQYYPEPSGNGTDTVQMLSGQPTNEANAIRTVMFAAINEARSRILITTGYFVPPFAIVRSLEAAAYRGVRVALMVPGTSTYFYTMWAGRSYYDSLLEAGVEIYEYQRGALHAKTMTVDGQYSIVGSANLDNRSLLLNFEASVAIFDDRQAEQLDRDFKSDIKNAKRIDLAEWTKRSKTRVMGENVCRMFSPIL</sequence>
<evidence type="ECO:0000313" key="16">
    <source>
        <dbReference type="Proteomes" id="UP000317318"/>
    </source>
</evidence>
<evidence type="ECO:0000256" key="13">
    <source>
        <dbReference type="SAM" id="Phobius"/>
    </source>
</evidence>
<evidence type="ECO:0000256" key="11">
    <source>
        <dbReference type="ARBA" id="ARBA00023264"/>
    </source>
</evidence>
<evidence type="ECO:0000256" key="5">
    <source>
        <dbReference type="ARBA" id="ARBA00022692"/>
    </source>
</evidence>
<dbReference type="EMBL" id="CP036268">
    <property type="protein sequence ID" value="QDT36578.1"/>
    <property type="molecule type" value="Genomic_DNA"/>
</dbReference>
<dbReference type="PANTHER" id="PTHR21248">
    <property type="entry name" value="CARDIOLIPIN SYNTHASE"/>
    <property type="match status" value="1"/>
</dbReference>
<keyword evidence="16" id="KW-1185">Reference proteome</keyword>
<protein>
    <recommendedName>
        <fullName evidence="12">Cardiolipin synthase</fullName>
        <ecNumber evidence="12">2.7.8.-</ecNumber>
    </recommendedName>
</protein>
<keyword evidence="5 13" id="KW-0812">Transmembrane</keyword>
<dbReference type="NCBIfam" id="TIGR04265">
    <property type="entry name" value="bac_cardiolipin"/>
    <property type="match status" value="1"/>
</dbReference>
<dbReference type="GO" id="GO:0005886">
    <property type="term" value="C:plasma membrane"/>
    <property type="evidence" value="ECO:0007669"/>
    <property type="project" value="UniProtKB-SubCell"/>
</dbReference>
<dbReference type="GO" id="GO:0032049">
    <property type="term" value="P:cardiolipin biosynthetic process"/>
    <property type="evidence" value="ECO:0007669"/>
    <property type="project" value="UniProtKB-UniRule"/>
</dbReference>
<feature type="domain" description="PLD phosphodiesterase" evidence="14">
    <location>
        <begin position="403"/>
        <end position="430"/>
    </location>
</feature>
<dbReference type="AlphaFoldDB" id="A0A517QYA9"/>
<dbReference type="CDD" id="cd09112">
    <property type="entry name" value="PLDc_CLS_2"/>
    <property type="match status" value="1"/>
</dbReference>
<evidence type="ECO:0000256" key="4">
    <source>
        <dbReference type="ARBA" id="ARBA00022679"/>
    </source>
</evidence>
<keyword evidence="6" id="KW-0677">Repeat</keyword>
<accession>A0A517QYA9</accession>
<dbReference type="PROSITE" id="PS50035">
    <property type="entry name" value="PLD"/>
    <property type="match status" value="2"/>
</dbReference>
<dbReference type="SUPFAM" id="SSF56024">
    <property type="entry name" value="Phospholipase D/nuclease"/>
    <property type="match status" value="2"/>
</dbReference>
<keyword evidence="11" id="KW-1208">Phospholipid metabolism</keyword>
<evidence type="ECO:0000313" key="15">
    <source>
        <dbReference type="EMBL" id="QDT36578.1"/>
    </source>
</evidence>
<evidence type="ECO:0000256" key="2">
    <source>
        <dbReference type="ARBA" id="ARBA00022475"/>
    </source>
</evidence>
<reference evidence="15 16" key="1">
    <citation type="submission" date="2019-02" db="EMBL/GenBank/DDBJ databases">
        <title>Deep-cultivation of Planctomycetes and their phenomic and genomic characterization uncovers novel biology.</title>
        <authorList>
            <person name="Wiegand S."/>
            <person name="Jogler M."/>
            <person name="Boedeker C."/>
            <person name="Pinto D."/>
            <person name="Vollmers J."/>
            <person name="Rivas-Marin E."/>
            <person name="Kohn T."/>
            <person name="Peeters S.H."/>
            <person name="Heuer A."/>
            <person name="Rast P."/>
            <person name="Oberbeckmann S."/>
            <person name="Bunk B."/>
            <person name="Jeske O."/>
            <person name="Meyerdierks A."/>
            <person name="Storesund J.E."/>
            <person name="Kallscheuer N."/>
            <person name="Luecker S."/>
            <person name="Lage O.M."/>
            <person name="Pohl T."/>
            <person name="Merkel B.J."/>
            <person name="Hornburger P."/>
            <person name="Mueller R.-W."/>
            <person name="Bruemmer F."/>
            <person name="Labrenz M."/>
            <person name="Spormann A.M."/>
            <person name="Op den Camp H."/>
            <person name="Overmann J."/>
            <person name="Amann R."/>
            <person name="Jetten M.S.M."/>
            <person name="Mascher T."/>
            <person name="Medema M.H."/>
            <person name="Devos D.P."/>
            <person name="Kaster A.-K."/>
            <person name="Ovreas L."/>
            <person name="Rohde M."/>
            <person name="Galperin M.Y."/>
            <person name="Jogler C."/>
        </authorList>
    </citation>
    <scope>NUCLEOTIDE SEQUENCE [LARGE SCALE GENOMIC DNA]</scope>
    <source>
        <strain evidence="15 16">Pan189</strain>
    </source>
</reference>
<feature type="domain" description="PLD phosphodiesterase" evidence="14">
    <location>
        <begin position="227"/>
        <end position="254"/>
    </location>
</feature>
<evidence type="ECO:0000256" key="7">
    <source>
        <dbReference type="ARBA" id="ARBA00022989"/>
    </source>
</evidence>
<comment type="subcellular location">
    <subcellularLocation>
        <location evidence="1">Cell membrane</location>
        <topology evidence="1">Multi-pass membrane protein</topology>
    </subcellularLocation>
</comment>
<evidence type="ECO:0000256" key="8">
    <source>
        <dbReference type="ARBA" id="ARBA00023098"/>
    </source>
</evidence>
<keyword evidence="4 15" id="KW-0808">Transferase</keyword>
<keyword evidence="3" id="KW-0444">Lipid biosynthesis</keyword>
<evidence type="ECO:0000256" key="6">
    <source>
        <dbReference type="ARBA" id="ARBA00022737"/>
    </source>
</evidence>
<dbReference type="GO" id="GO:0008808">
    <property type="term" value="F:cardiolipin synthase activity"/>
    <property type="evidence" value="ECO:0007669"/>
    <property type="project" value="UniProtKB-UniRule"/>
</dbReference>
<dbReference type="InterPro" id="IPR001736">
    <property type="entry name" value="PLipase_D/transphosphatidylase"/>
</dbReference>
<name>A0A517QYA9_9PLAN</name>
<keyword evidence="7 13" id="KW-1133">Transmembrane helix</keyword>
<dbReference type="EC" id="2.7.8.-" evidence="12"/>
<gene>
    <name evidence="15" type="primary">clsA</name>
    <name evidence="15" type="ORF">Pan189_09380</name>
</gene>
<dbReference type="InterPro" id="IPR027379">
    <property type="entry name" value="CLS_N"/>
</dbReference>
<dbReference type="SMART" id="SM00155">
    <property type="entry name" value="PLDc"/>
    <property type="match status" value="2"/>
</dbReference>
<evidence type="ECO:0000256" key="9">
    <source>
        <dbReference type="ARBA" id="ARBA00023136"/>
    </source>
</evidence>
<dbReference type="PANTHER" id="PTHR21248:SF22">
    <property type="entry name" value="PHOSPHOLIPASE D"/>
    <property type="match status" value="1"/>
</dbReference>
<keyword evidence="8" id="KW-0443">Lipid metabolism</keyword>
<dbReference type="Pfam" id="PF13396">
    <property type="entry name" value="PLDc_N"/>
    <property type="match status" value="1"/>
</dbReference>
<keyword evidence="9 13" id="KW-0472">Membrane</keyword>
<organism evidence="15 16">
    <name type="scientific">Stratiformator vulcanicus</name>
    <dbReference type="NCBI Taxonomy" id="2527980"/>
    <lineage>
        <taxon>Bacteria</taxon>
        <taxon>Pseudomonadati</taxon>
        <taxon>Planctomycetota</taxon>
        <taxon>Planctomycetia</taxon>
        <taxon>Planctomycetales</taxon>
        <taxon>Planctomycetaceae</taxon>
        <taxon>Stratiformator</taxon>
    </lineage>
</organism>